<proteinExistence type="inferred from homology"/>
<dbReference type="EMBL" id="CP046235">
    <property type="protein sequence ID" value="WFD47619.1"/>
    <property type="molecule type" value="Genomic_DNA"/>
</dbReference>
<organism evidence="2 3">
    <name type="scientific">Malassezia furfur</name>
    <name type="common">Pityriasis versicolor infection agent</name>
    <name type="synonym">Pityrosporum furfur</name>
    <dbReference type="NCBI Taxonomy" id="55194"/>
    <lineage>
        <taxon>Eukaryota</taxon>
        <taxon>Fungi</taxon>
        <taxon>Dikarya</taxon>
        <taxon>Basidiomycota</taxon>
        <taxon>Ustilaginomycotina</taxon>
        <taxon>Malasseziomycetes</taxon>
        <taxon>Malasseziales</taxon>
        <taxon>Malasseziaceae</taxon>
        <taxon>Malassezia</taxon>
    </lineage>
</organism>
<dbReference type="Proteomes" id="UP000818624">
    <property type="component" value="Chromosome 2"/>
</dbReference>
<sequence>MRSIAPTVQPVRTVTSLSKTMYTAKAESSGGGRNGVAKLREEGPLKFQLALPKSLGGSGEGQNPEQFFAMGYSACFLSALNSIARSQKYKLPEDTEVHADVSIGVPEGSTGFALAVELVVKGSFPGSDKETVEKLVHDAHQMCPYSRAVRNNIPVSVSVA</sequence>
<dbReference type="Gene3D" id="2.20.25.10">
    <property type="match status" value="1"/>
</dbReference>
<evidence type="ECO:0000256" key="1">
    <source>
        <dbReference type="ARBA" id="ARBA00007378"/>
    </source>
</evidence>
<dbReference type="Gene3D" id="3.30.300.20">
    <property type="match status" value="1"/>
</dbReference>
<evidence type="ECO:0008006" key="4">
    <source>
        <dbReference type="Google" id="ProtNLM"/>
    </source>
</evidence>
<reference evidence="2 3" key="1">
    <citation type="journal article" date="2020" name="Elife">
        <title>Loss of centromere function drives karyotype evolution in closely related Malassezia species.</title>
        <authorList>
            <person name="Sankaranarayanan S.R."/>
            <person name="Ianiri G."/>
            <person name="Coelho M.A."/>
            <person name="Reza M.H."/>
            <person name="Thimmappa B.C."/>
            <person name="Ganguly P."/>
            <person name="Vadnala R.N."/>
            <person name="Sun S."/>
            <person name="Siddharthan R."/>
            <person name="Tellgren-Roth C."/>
            <person name="Dawson T.L."/>
            <person name="Heitman J."/>
            <person name="Sanyal K."/>
        </authorList>
    </citation>
    <scope>NUCLEOTIDE SEQUENCE [LARGE SCALE GENOMIC DNA]</scope>
    <source>
        <strain evidence="2">CBS14141</strain>
    </source>
</reference>
<dbReference type="InterPro" id="IPR036102">
    <property type="entry name" value="OsmC/Ohrsf"/>
</dbReference>
<comment type="similarity">
    <text evidence="1">Belongs to the OsmC/Ohr family.</text>
</comment>
<dbReference type="SUPFAM" id="SSF82784">
    <property type="entry name" value="OsmC-like"/>
    <property type="match status" value="1"/>
</dbReference>
<keyword evidence="3" id="KW-1185">Reference proteome</keyword>
<protein>
    <recommendedName>
        <fullName evidence="4">Organic hydroperoxide resistance protein</fullName>
    </recommendedName>
</protein>
<gene>
    <name evidence="2" type="ORF">GLX27_002271</name>
</gene>
<accession>A0ABY8ERM4</accession>
<name>A0ABY8ERM4_MALFU</name>
<dbReference type="NCBIfam" id="TIGR03561">
    <property type="entry name" value="organ_hyd_perox"/>
    <property type="match status" value="1"/>
</dbReference>
<dbReference type="Pfam" id="PF02566">
    <property type="entry name" value="OsmC"/>
    <property type="match status" value="1"/>
</dbReference>
<dbReference type="InterPro" id="IPR003718">
    <property type="entry name" value="OsmC/Ohr_fam"/>
</dbReference>
<dbReference type="InterPro" id="IPR015946">
    <property type="entry name" value="KH_dom-like_a/b"/>
</dbReference>
<evidence type="ECO:0000313" key="3">
    <source>
        <dbReference type="Proteomes" id="UP000818624"/>
    </source>
</evidence>
<dbReference type="PANTHER" id="PTHR33797">
    <property type="entry name" value="ORGANIC HYDROPEROXIDE RESISTANCE PROTEIN-LIKE"/>
    <property type="match status" value="1"/>
</dbReference>
<dbReference type="InterPro" id="IPR019953">
    <property type="entry name" value="OHR"/>
</dbReference>
<evidence type="ECO:0000313" key="2">
    <source>
        <dbReference type="EMBL" id="WFD47619.1"/>
    </source>
</evidence>
<dbReference type="PANTHER" id="PTHR33797:SF2">
    <property type="entry name" value="ORGANIC HYDROPEROXIDE RESISTANCE PROTEIN-LIKE"/>
    <property type="match status" value="1"/>
</dbReference>